<organism evidence="4 5">
    <name type="scientific">Candidatus Vogelbacteria bacterium CG10_big_fil_rev_8_21_14_0_10_45_14</name>
    <dbReference type="NCBI Taxonomy" id="1975042"/>
    <lineage>
        <taxon>Bacteria</taxon>
        <taxon>Candidatus Vogeliibacteriota</taxon>
    </lineage>
</organism>
<evidence type="ECO:0000256" key="2">
    <source>
        <dbReference type="SAM" id="SignalP"/>
    </source>
</evidence>
<sequence>MKKLFITTFIFVFSFALFPSFSFAQGMMGSNMVGKVDTVTQNDNGHTASGEQEGKELLRKLQAQELNCEDLSDDDFHALGMYFMGLMVGDSHEAMDAMMERMMGEEGENQMHIAMGKRMSGCEPNAPMPQSMADGGMMQMMMGGGMMGGWSSPFSNDNSTNNMMNFGFMPFGSFGWIFMILWWVLIIAGIVALFKWLTSQSRNTHNHEKSALEVLKERYAKGQIDKKEFEDKKKDLL</sequence>
<dbReference type="EMBL" id="PCYL01000040">
    <property type="protein sequence ID" value="PIR46511.1"/>
    <property type="molecule type" value="Genomic_DNA"/>
</dbReference>
<keyword evidence="1" id="KW-0812">Transmembrane</keyword>
<accession>A0A2H0RIX5</accession>
<name>A0A2H0RIX5_9BACT</name>
<gene>
    <name evidence="4" type="ORF">COV07_03720</name>
</gene>
<proteinExistence type="predicted"/>
<evidence type="ECO:0000313" key="4">
    <source>
        <dbReference type="EMBL" id="PIR46511.1"/>
    </source>
</evidence>
<comment type="caution">
    <text evidence="4">The sequence shown here is derived from an EMBL/GenBank/DDBJ whole genome shotgun (WGS) entry which is preliminary data.</text>
</comment>
<keyword evidence="1" id="KW-0472">Membrane</keyword>
<evidence type="ECO:0000313" key="5">
    <source>
        <dbReference type="Proteomes" id="UP000230833"/>
    </source>
</evidence>
<protein>
    <recommendedName>
        <fullName evidence="3">SHOCT domain-containing protein</fullName>
    </recommendedName>
</protein>
<feature type="transmembrane region" description="Helical" evidence="1">
    <location>
        <begin position="173"/>
        <end position="194"/>
    </location>
</feature>
<dbReference type="InterPro" id="IPR018649">
    <property type="entry name" value="SHOCT"/>
</dbReference>
<evidence type="ECO:0000259" key="3">
    <source>
        <dbReference type="Pfam" id="PF09851"/>
    </source>
</evidence>
<evidence type="ECO:0000256" key="1">
    <source>
        <dbReference type="SAM" id="Phobius"/>
    </source>
</evidence>
<feature type="signal peptide" evidence="2">
    <location>
        <begin position="1"/>
        <end position="24"/>
    </location>
</feature>
<feature type="chain" id="PRO_5013776063" description="SHOCT domain-containing protein" evidence="2">
    <location>
        <begin position="25"/>
        <end position="237"/>
    </location>
</feature>
<keyword evidence="2" id="KW-0732">Signal</keyword>
<dbReference type="Proteomes" id="UP000230833">
    <property type="component" value="Unassembled WGS sequence"/>
</dbReference>
<dbReference type="AlphaFoldDB" id="A0A2H0RIX5"/>
<reference evidence="4 5" key="1">
    <citation type="submission" date="2017-09" db="EMBL/GenBank/DDBJ databases">
        <title>Depth-based differentiation of microbial function through sediment-hosted aquifers and enrichment of novel symbionts in the deep terrestrial subsurface.</title>
        <authorList>
            <person name="Probst A.J."/>
            <person name="Ladd B."/>
            <person name="Jarett J.K."/>
            <person name="Geller-Mcgrath D.E."/>
            <person name="Sieber C.M."/>
            <person name="Emerson J.B."/>
            <person name="Anantharaman K."/>
            <person name="Thomas B.C."/>
            <person name="Malmstrom R."/>
            <person name="Stieglmeier M."/>
            <person name="Klingl A."/>
            <person name="Woyke T."/>
            <person name="Ryan C.M."/>
            <person name="Banfield J.F."/>
        </authorList>
    </citation>
    <scope>NUCLEOTIDE SEQUENCE [LARGE SCALE GENOMIC DNA]</scope>
    <source>
        <strain evidence="4">CG10_big_fil_rev_8_21_14_0_10_45_14</strain>
    </source>
</reference>
<feature type="domain" description="SHOCT" evidence="3">
    <location>
        <begin position="211"/>
        <end position="237"/>
    </location>
</feature>
<keyword evidence="1" id="KW-1133">Transmembrane helix</keyword>
<dbReference type="Pfam" id="PF09851">
    <property type="entry name" value="SHOCT"/>
    <property type="match status" value="1"/>
</dbReference>